<feature type="domain" description="Response regulatory" evidence="7">
    <location>
        <begin position="6"/>
        <end position="122"/>
    </location>
</feature>
<dbReference type="SMART" id="SM00421">
    <property type="entry name" value="HTH_LUXR"/>
    <property type="match status" value="1"/>
</dbReference>
<dbReference type="CDD" id="cd06170">
    <property type="entry name" value="LuxR_C_like"/>
    <property type="match status" value="1"/>
</dbReference>
<dbReference type="Pfam" id="PF00072">
    <property type="entry name" value="Response_reg"/>
    <property type="match status" value="1"/>
</dbReference>
<dbReference type="PROSITE" id="PS50043">
    <property type="entry name" value="HTH_LUXR_2"/>
    <property type="match status" value="1"/>
</dbReference>
<dbReference type="Pfam" id="PF00196">
    <property type="entry name" value="GerE"/>
    <property type="match status" value="1"/>
</dbReference>
<dbReference type="PROSITE" id="PS50110">
    <property type="entry name" value="RESPONSE_REGULATORY"/>
    <property type="match status" value="1"/>
</dbReference>
<proteinExistence type="predicted"/>
<organism evidence="8 9">
    <name type="scientific">Nocardioides aquaticus</name>
    <dbReference type="NCBI Taxonomy" id="160826"/>
    <lineage>
        <taxon>Bacteria</taxon>
        <taxon>Bacillati</taxon>
        <taxon>Actinomycetota</taxon>
        <taxon>Actinomycetes</taxon>
        <taxon>Propionibacteriales</taxon>
        <taxon>Nocardioidaceae</taxon>
        <taxon>Nocardioides</taxon>
    </lineage>
</organism>
<dbReference type="InterPro" id="IPR058245">
    <property type="entry name" value="NreC/VraR/RcsB-like_REC"/>
</dbReference>
<keyword evidence="9" id="KW-1185">Reference proteome</keyword>
<dbReference type="GO" id="GO:0003677">
    <property type="term" value="F:DNA binding"/>
    <property type="evidence" value="ECO:0007669"/>
    <property type="project" value="UniProtKB-KW"/>
</dbReference>
<feature type="domain" description="HTH luxR-type" evidence="6">
    <location>
        <begin position="141"/>
        <end position="206"/>
    </location>
</feature>
<evidence type="ECO:0000256" key="2">
    <source>
        <dbReference type="ARBA" id="ARBA00023015"/>
    </source>
</evidence>
<keyword evidence="2" id="KW-0805">Transcription regulation</keyword>
<dbReference type="PANTHER" id="PTHR43214:SF24">
    <property type="entry name" value="TRANSCRIPTIONAL REGULATORY PROTEIN NARL-RELATED"/>
    <property type="match status" value="1"/>
</dbReference>
<dbReference type="PANTHER" id="PTHR43214">
    <property type="entry name" value="TWO-COMPONENT RESPONSE REGULATOR"/>
    <property type="match status" value="1"/>
</dbReference>
<protein>
    <submittedName>
        <fullName evidence="8">DNA-binding transcriptional activator DevR/DosR</fullName>
    </submittedName>
</protein>
<dbReference type="SMART" id="SM00448">
    <property type="entry name" value="REC"/>
    <property type="match status" value="1"/>
</dbReference>
<dbReference type="RefSeq" id="WP_214058618.1">
    <property type="nucleotide sequence ID" value="NZ_BAAAHS010000024.1"/>
</dbReference>
<evidence type="ECO:0000256" key="4">
    <source>
        <dbReference type="ARBA" id="ARBA00023163"/>
    </source>
</evidence>
<evidence type="ECO:0000313" key="9">
    <source>
        <dbReference type="Proteomes" id="UP000679307"/>
    </source>
</evidence>
<dbReference type="InterPro" id="IPR039420">
    <property type="entry name" value="WalR-like"/>
</dbReference>
<evidence type="ECO:0000256" key="3">
    <source>
        <dbReference type="ARBA" id="ARBA00023125"/>
    </source>
</evidence>
<dbReference type="InterPro" id="IPR016032">
    <property type="entry name" value="Sig_transdc_resp-reg_C-effctor"/>
</dbReference>
<dbReference type="InterPro" id="IPR001789">
    <property type="entry name" value="Sig_transdc_resp-reg_receiver"/>
</dbReference>
<name>A0ABX8EFQ7_9ACTN</name>
<dbReference type="PRINTS" id="PR00038">
    <property type="entry name" value="HTHLUXR"/>
</dbReference>
<dbReference type="CDD" id="cd17535">
    <property type="entry name" value="REC_NarL-like"/>
    <property type="match status" value="1"/>
</dbReference>
<dbReference type="SUPFAM" id="SSF46894">
    <property type="entry name" value="C-terminal effector domain of the bipartite response regulators"/>
    <property type="match status" value="1"/>
</dbReference>
<reference evidence="8 9" key="1">
    <citation type="submission" date="2021-05" db="EMBL/GenBank/DDBJ databases">
        <title>Complete genome of Nocardioides aquaticus KCTC 9944T isolated from meromictic and hypersaline Ekho Lake, Antarctica.</title>
        <authorList>
            <person name="Hwang K."/>
            <person name="Kim K.M."/>
            <person name="Choe H."/>
        </authorList>
    </citation>
    <scope>NUCLEOTIDE SEQUENCE [LARGE SCALE GENOMIC DNA]</scope>
    <source>
        <strain evidence="8 9">KCTC 9944</strain>
    </source>
</reference>
<feature type="modified residue" description="4-aspartylphosphate" evidence="5">
    <location>
        <position position="57"/>
    </location>
</feature>
<dbReference type="EMBL" id="CP075371">
    <property type="protein sequence ID" value="QVT79136.1"/>
    <property type="molecule type" value="Genomic_DNA"/>
</dbReference>
<evidence type="ECO:0000256" key="5">
    <source>
        <dbReference type="PROSITE-ProRule" id="PRU00169"/>
    </source>
</evidence>
<keyword evidence="3 8" id="KW-0238">DNA-binding</keyword>
<keyword evidence="1 5" id="KW-0597">Phosphoprotein</keyword>
<evidence type="ECO:0000259" key="6">
    <source>
        <dbReference type="PROSITE" id="PS50043"/>
    </source>
</evidence>
<keyword evidence="4" id="KW-0804">Transcription</keyword>
<dbReference type="Proteomes" id="UP000679307">
    <property type="component" value="Chromosome"/>
</dbReference>
<evidence type="ECO:0000256" key="1">
    <source>
        <dbReference type="ARBA" id="ARBA00022553"/>
    </source>
</evidence>
<dbReference type="InterPro" id="IPR000792">
    <property type="entry name" value="Tscrpt_reg_LuxR_C"/>
</dbReference>
<gene>
    <name evidence="8" type="primary">devR_2</name>
    <name evidence="8" type="ORF">ENKNEFLB_01516</name>
</gene>
<dbReference type="InterPro" id="IPR011006">
    <property type="entry name" value="CheY-like_superfamily"/>
</dbReference>
<evidence type="ECO:0000259" key="7">
    <source>
        <dbReference type="PROSITE" id="PS50110"/>
    </source>
</evidence>
<evidence type="ECO:0000313" key="8">
    <source>
        <dbReference type="EMBL" id="QVT79136.1"/>
    </source>
</evidence>
<accession>A0ABX8EFQ7</accession>
<sequence length="216" mass="22526">MSTSTTVLVVDDHALVREGLSTVLDLQPDLSVVGTAATVTEAQAAHDQHSPDVVVTDLQLPDGTGLDIVRRLRARRPEVGLVVVTMHAGDEQILAAMQAGASGFVGKDAPSSEVVAAARRSAVSPGSFVCAGLVQAVVRQRASRERALTEREHAVLLLLAEGLGSAGIGERLFLAESTAKSDITRIYQKLGAANRAQALVTAMRSGLLSSVDPSSR</sequence>
<dbReference type="SUPFAM" id="SSF52172">
    <property type="entry name" value="CheY-like"/>
    <property type="match status" value="1"/>
</dbReference>
<dbReference type="Gene3D" id="3.40.50.2300">
    <property type="match status" value="1"/>
</dbReference>